<dbReference type="Gene3D" id="3.20.20.60">
    <property type="entry name" value="Phosphoenolpyruvate-binding domains"/>
    <property type="match status" value="1"/>
</dbReference>
<dbReference type="InterPro" id="IPR040442">
    <property type="entry name" value="Pyrv_kinase-like_dom_sf"/>
</dbReference>
<organism evidence="6 7">
    <name type="scientific">Chelativorans salis</name>
    <dbReference type="NCBI Taxonomy" id="2978478"/>
    <lineage>
        <taxon>Bacteria</taxon>
        <taxon>Pseudomonadati</taxon>
        <taxon>Pseudomonadota</taxon>
        <taxon>Alphaproteobacteria</taxon>
        <taxon>Hyphomicrobiales</taxon>
        <taxon>Phyllobacteriaceae</taxon>
        <taxon>Chelativorans</taxon>
    </lineage>
</organism>
<dbReference type="RefSeq" id="WP_260900148.1">
    <property type="nucleotide sequence ID" value="NZ_JAOCZP010000001.1"/>
</dbReference>
<protein>
    <recommendedName>
        <fullName evidence="3">3-methyl-2-oxobutanoate hydroxymethyltransferase</fullName>
        <ecNumber evidence="3">2.1.2.11</ecNumber>
    </recommendedName>
</protein>
<keyword evidence="4" id="KW-0566">Pantothenate biosynthesis</keyword>
<dbReference type="PANTHER" id="PTHR20881:SF0">
    <property type="entry name" value="3-METHYL-2-OXOBUTANOATE HYDROXYMETHYLTRANSFERASE"/>
    <property type="match status" value="1"/>
</dbReference>
<evidence type="ECO:0000256" key="3">
    <source>
        <dbReference type="ARBA" id="ARBA00012618"/>
    </source>
</evidence>
<dbReference type="PANTHER" id="PTHR20881">
    <property type="entry name" value="3-METHYL-2-OXOBUTANOATE HYDROXYMETHYLTRANSFERASE"/>
    <property type="match status" value="1"/>
</dbReference>
<dbReference type="EMBL" id="JAOCZP010000001">
    <property type="protein sequence ID" value="MCT7373820.1"/>
    <property type="molecule type" value="Genomic_DNA"/>
</dbReference>
<comment type="subunit">
    <text evidence="2">Homodecamer; pentamer of dimers.</text>
</comment>
<accession>A0ABT2LH08</accession>
<reference evidence="6 7" key="1">
    <citation type="submission" date="2022-09" db="EMBL/GenBank/DDBJ databases">
        <title>Chelativorans salina sp. nov., a novel slightly halophilic bacterium isolated from a saline lake sediment enrichment.</title>
        <authorList>
            <person name="Gao L."/>
            <person name="Fang B.-Z."/>
            <person name="Li W.-J."/>
        </authorList>
    </citation>
    <scope>NUCLEOTIDE SEQUENCE [LARGE SCALE GENOMIC DNA]</scope>
    <source>
        <strain evidence="6 7">EGI FJ00035</strain>
    </source>
</reference>
<evidence type="ECO:0000313" key="7">
    <source>
        <dbReference type="Proteomes" id="UP001320831"/>
    </source>
</evidence>
<sequence>MKRPNRKTIADLRALRGRRQLAMLRVETLEEAEAAERAEIDMVSVPPSMMLDPAFREVAPTVFAVPGDNFFEIGTTDDFIRWAFRLYKAGADAVYCSAGTETVRRLAEEGIPVCGHVGLIPSKATWTGGFKAVGKTFETAQLVWSQVKALEEAGAFAAEIEVVPEAIASEISKRTSLFMISMGAGAGCDAQYLFSDDVLGANTSHVPRHAKTYRNFAAEYARLQAERIGAYREFADDVRSGAYPQAGHKVEADGETVSRFRDWLEAQ</sequence>
<comment type="similarity">
    <text evidence="1">Belongs to the PanB family.</text>
</comment>
<evidence type="ECO:0000256" key="2">
    <source>
        <dbReference type="ARBA" id="ARBA00011424"/>
    </source>
</evidence>
<dbReference type="InterPro" id="IPR003700">
    <property type="entry name" value="Pantoate_hydroxy_MeTrfase"/>
</dbReference>
<dbReference type="EC" id="2.1.2.11" evidence="3"/>
<evidence type="ECO:0000313" key="6">
    <source>
        <dbReference type="EMBL" id="MCT7373820.1"/>
    </source>
</evidence>
<evidence type="ECO:0000256" key="1">
    <source>
        <dbReference type="ARBA" id="ARBA00008676"/>
    </source>
</evidence>
<dbReference type="InterPro" id="IPR015813">
    <property type="entry name" value="Pyrv/PenolPyrv_kinase-like_dom"/>
</dbReference>
<gene>
    <name evidence="6" type="ORF">N5A92_02040</name>
</gene>
<dbReference type="PIRSF" id="PIRSF000388">
    <property type="entry name" value="Pantoate_hydroxy_MeTrfase"/>
    <property type="match status" value="1"/>
</dbReference>
<dbReference type="Proteomes" id="UP001320831">
    <property type="component" value="Unassembled WGS sequence"/>
</dbReference>
<comment type="caution">
    <text evidence="6">The sequence shown here is derived from an EMBL/GenBank/DDBJ whole genome shotgun (WGS) entry which is preliminary data.</text>
</comment>
<evidence type="ECO:0000256" key="5">
    <source>
        <dbReference type="ARBA" id="ARBA00022679"/>
    </source>
</evidence>
<evidence type="ECO:0000256" key="4">
    <source>
        <dbReference type="ARBA" id="ARBA00022655"/>
    </source>
</evidence>
<keyword evidence="7" id="KW-1185">Reference proteome</keyword>
<dbReference type="Pfam" id="PF02548">
    <property type="entry name" value="Pantoate_transf"/>
    <property type="match status" value="1"/>
</dbReference>
<dbReference type="GO" id="GO:0003864">
    <property type="term" value="F:3-methyl-2-oxobutanoate hydroxymethyltransferase activity"/>
    <property type="evidence" value="ECO:0007669"/>
    <property type="project" value="UniProtKB-EC"/>
</dbReference>
<keyword evidence="5 6" id="KW-0808">Transferase</keyword>
<dbReference type="SUPFAM" id="SSF51621">
    <property type="entry name" value="Phosphoenolpyruvate/pyruvate domain"/>
    <property type="match status" value="1"/>
</dbReference>
<proteinExistence type="inferred from homology"/>
<name>A0ABT2LH08_9HYPH</name>